<sequence>MAEIFSLHRLNHDEYTTSFNFGFGFNAEPENPGPECEDPTCFFYGEDDIEQVNFVADLFESREMHVTEDPNGEMGSGRVEGLGFGFGFGFGPESDSEEFEVNLGFIDNDNDGVDDLFGIDNDFSISENQREDFEIVHFDEREDLNSLIDQIEEMSSEIESSQLGDENNNHEWEVLLAINNLERGFDFESVVGNNDGAGGVHGIDLPGDYNLAMGYDTVFGQLLENENARTGSPPAAKSVVESLPLVVLTKEEAGGDNSIGCAVCKDEVLVGEKLTRMPCCHLYHRECIITWLRIRNTCPVCRYELPTDDEDFDRRRSGRGDNGNDARLVDDLETRYNF</sequence>
<dbReference type="GO" id="GO:0061630">
    <property type="term" value="F:ubiquitin protein ligase activity"/>
    <property type="evidence" value="ECO:0007669"/>
    <property type="project" value="UniProtKB-EC"/>
</dbReference>
<evidence type="ECO:0000256" key="1">
    <source>
        <dbReference type="ARBA" id="ARBA00000900"/>
    </source>
</evidence>
<dbReference type="InterPro" id="IPR001841">
    <property type="entry name" value="Znf_RING"/>
</dbReference>
<dbReference type="Gene3D" id="3.30.40.10">
    <property type="entry name" value="Zinc/RING finger domain, C3HC4 (zinc finger)"/>
    <property type="match status" value="1"/>
</dbReference>
<dbReference type="GO" id="GO:0016567">
    <property type="term" value="P:protein ubiquitination"/>
    <property type="evidence" value="ECO:0007669"/>
    <property type="project" value="TreeGrafter"/>
</dbReference>
<name>A0AAV6WJ43_9LAMI</name>
<dbReference type="PANTHER" id="PTHR15710:SF108">
    <property type="entry name" value="OS03G0286100 PROTEIN"/>
    <property type="match status" value="1"/>
</dbReference>
<dbReference type="Proteomes" id="UP000826271">
    <property type="component" value="Unassembled WGS sequence"/>
</dbReference>
<evidence type="ECO:0000256" key="7">
    <source>
        <dbReference type="ARBA" id="ARBA00022833"/>
    </source>
</evidence>
<evidence type="ECO:0000256" key="8">
    <source>
        <dbReference type="PROSITE-ProRule" id="PRU00175"/>
    </source>
</evidence>
<feature type="domain" description="RING-type" evidence="9">
    <location>
        <begin position="261"/>
        <end position="302"/>
    </location>
</feature>
<dbReference type="SMART" id="SM00184">
    <property type="entry name" value="RING"/>
    <property type="match status" value="1"/>
</dbReference>
<proteinExistence type="predicted"/>
<accession>A0AAV6WJ43</accession>
<reference evidence="10" key="1">
    <citation type="submission" date="2019-10" db="EMBL/GenBank/DDBJ databases">
        <authorList>
            <person name="Zhang R."/>
            <person name="Pan Y."/>
            <person name="Wang J."/>
            <person name="Ma R."/>
            <person name="Yu S."/>
        </authorList>
    </citation>
    <scope>NUCLEOTIDE SEQUENCE</scope>
    <source>
        <strain evidence="10">LA-IB0</strain>
        <tissue evidence="10">Leaf</tissue>
    </source>
</reference>
<keyword evidence="4" id="KW-0479">Metal-binding</keyword>
<keyword evidence="7" id="KW-0862">Zinc</keyword>
<evidence type="ECO:0000256" key="6">
    <source>
        <dbReference type="ARBA" id="ARBA00022786"/>
    </source>
</evidence>
<keyword evidence="11" id="KW-1185">Reference proteome</keyword>
<dbReference type="SUPFAM" id="SSF57850">
    <property type="entry name" value="RING/U-box"/>
    <property type="match status" value="1"/>
</dbReference>
<keyword evidence="6" id="KW-0833">Ubl conjugation pathway</keyword>
<evidence type="ECO:0000256" key="5">
    <source>
        <dbReference type="ARBA" id="ARBA00022771"/>
    </source>
</evidence>
<protein>
    <recommendedName>
        <fullName evidence="2">RING-type E3 ubiquitin transferase</fullName>
        <ecNumber evidence="2">2.3.2.27</ecNumber>
    </recommendedName>
</protein>
<comment type="catalytic activity">
    <reaction evidence="1">
        <text>S-ubiquitinyl-[E2 ubiquitin-conjugating enzyme]-L-cysteine + [acceptor protein]-L-lysine = [E2 ubiquitin-conjugating enzyme]-L-cysteine + N(6)-ubiquitinyl-[acceptor protein]-L-lysine.</text>
        <dbReference type="EC" id="2.3.2.27"/>
    </reaction>
</comment>
<dbReference type="GO" id="GO:0005737">
    <property type="term" value="C:cytoplasm"/>
    <property type="evidence" value="ECO:0007669"/>
    <property type="project" value="TreeGrafter"/>
</dbReference>
<dbReference type="InterPro" id="IPR013083">
    <property type="entry name" value="Znf_RING/FYVE/PHD"/>
</dbReference>
<evidence type="ECO:0000313" key="11">
    <source>
        <dbReference type="Proteomes" id="UP000826271"/>
    </source>
</evidence>
<dbReference type="PROSITE" id="PS50089">
    <property type="entry name" value="ZF_RING_2"/>
    <property type="match status" value="1"/>
</dbReference>
<dbReference type="GO" id="GO:0008270">
    <property type="term" value="F:zinc ion binding"/>
    <property type="evidence" value="ECO:0007669"/>
    <property type="project" value="UniProtKB-KW"/>
</dbReference>
<dbReference type="EMBL" id="WHWC01000016">
    <property type="protein sequence ID" value="KAG8366985.1"/>
    <property type="molecule type" value="Genomic_DNA"/>
</dbReference>
<keyword evidence="3" id="KW-0808">Transferase</keyword>
<gene>
    <name evidence="10" type="ORF">BUALT_Bualt16G0025400</name>
</gene>
<dbReference type="EC" id="2.3.2.27" evidence="2"/>
<dbReference type="PANTHER" id="PTHR15710">
    <property type="entry name" value="E3 UBIQUITIN-PROTEIN LIGASE PRAJA"/>
    <property type="match status" value="1"/>
</dbReference>
<organism evidence="10 11">
    <name type="scientific">Buddleja alternifolia</name>
    <dbReference type="NCBI Taxonomy" id="168488"/>
    <lineage>
        <taxon>Eukaryota</taxon>
        <taxon>Viridiplantae</taxon>
        <taxon>Streptophyta</taxon>
        <taxon>Embryophyta</taxon>
        <taxon>Tracheophyta</taxon>
        <taxon>Spermatophyta</taxon>
        <taxon>Magnoliopsida</taxon>
        <taxon>eudicotyledons</taxon>
        <taxon>Gunneridae</taxon>
        <taxon>Pentapetalae</taxon>
        <taxon>asterids</taxon>
        <taxon>lamiids</taxon>
        <taxon>Lamiales</taxon>
        <taxon>Scrophulariaceae</taxon>
        <taxon>Buddlejeae</taxon>
        <taxon>Buddleja</taxon>
    </lineage>
</organism>
<comment type="caution">
    <text evidence="10">The sequence shown here is derived from an EMBL/GenBank/DDBJ whole genome shotgun (WGS) entry which is preliminary data.</text>
</comment>
<evidence type="ECO:0000259" key="9">
    <source>
        <dbReference type="PROSITE" id="PS50089"/>
    </source>
</evidence>
<evidence type="ECO:0000256" key="3">
    <source>
        <dbReference type="ARBA" id="ARBA00022679"/>
    </source>
</evidence>
<dbReference type="AlphaFoldDB" id="A0AAV6WJ43"/>
<dbReference type="FunFam" id="3.30.40.10:FF:000022">
    <property type="entry name" value="E3 ubiquitin-protein ligase RING1-like"/>
    <property type="match status" value="1"/>
</dbReference>
<evidence type="ECO:0000256" key="2">
    <source>
        <dbReference type="ARBA" id="ARBA00012483"/>
    </source>
</evidence>
<evidence type="ECO:0000256" key="4">
    <source>
        <dbReference type="ARBA" id="ARBA00022723"/>
    </source>
</evidence>
<evidence type="ECO:0000313" key="10">
    <source>
        <dbReference type="EMBL" id="KAG8366985.1"/>
    </source>
</evidence>
<dbReference type="Pfam" id="PF13639">
    <property type="entry name" value="zf-RING_2"/>
    <property type="match status" value="1"/>
</dbReference>
<keyword evidence="5 8" id="KW-0863">Zinc-finger</keyword>